<name>A0A5C3NRY6_9APHY</name>
<feature type="domain" description="DUF8212" evidence="2">
    <location>
        <begin position="233"/>
        <end position="292"/>
    </location>
</feature>
<dbReference type="InterPro" id="IPR058525">
    <property type="entry name" value="DUF8212"/>
</dbReference>
<dbReference type="Proteomes" id="UP000308197">
    <property type="component" value="Unassembled WGS sequence"/>
</dbReference>
<keyword evidence="4" id="KW-1185">Reference proteome</keyword>
<evidence type="ECO:0000259" key="2">
    <source>
        <dbReference type="Pfam" id="PF26640"/>
    </source>
</evidence>
<evidence type="ECO:0000259" key="1">
    <source>
        <dbReference type="Pfam" id="PF06985"/>
    </source>
</evidence>
<gene>
    <name evidence="3" type="ORF">K466DRAFT_505034</name>
</gene>
<evidence type="ECO:0000313" key="3">
    <source>
        <dbReference type="EMBL" id="TFK79772.1"/>
    </source>
</evidence>
<dbReference type="Pfam" id="PF26640">
    <property type="entry name" value="DUF8212"/>
    <property type="match status" value="1"/>
</dbReference>
<organism evidence="3 4">
    <name type="scientific">Polyporus arcularius HHB13444</name>
    <dbReference type="NCBI Taxonomy" id="1314778"/>
    <lineage>
        <taxon>Eukaryota</taxon>
        <taxon>Fungi</taxon>
        <taxon>Dikarya</taxon>
        <taxon>Basidiomycota</taxon>
        <taxon>Agaricomycotina</taxon>
        <taxon>Agaricomycetes</taxon>
        <taxon>Polyporales</taxon>
        <taxon>Polyporaceae</taxon>
        <taxon>Polyporus</taxon>
    </lineage>
</organism>
<dbReference type="AlphaFoldDB" id="A0A5C3NRY6"/>
<accession>A0A5C3NRY6</accession>
<dbReference type="InterPro" id="IPR010730">
    <property type="entry name" value="HET"/>
</dbReference>
<feature type="domain" description="Heterokaryon incompatibility" evidence="1">
    <location>
        <begin position="25"/>
        <end position="121"/>
    </location>
</feature>
<evidence type="ECO:0000313" key="4">
    <source>
        <dbReference type="Proteomes" id="UP000308197"/>
    </source>
</evidence>
<dbReference type="InParanoid" id="A0A5C3NRY6"/>
<dbReference type="EMBL" id="ML211934">
    <property type="protein sequence ID" value="TFK79772.1"/>
    <property type="molecule type" value="Genomic_DNA"/>
</dbReference>
<reference evidence="3 4" key="1">
    <citation type="journal article" date="2019" name="Nat. Ecol. Evol.">
        <title>Megaphylogeny resolves global patterns of mushroom evolution.</title>
        <authorList>
            <person name="Varga T."/>
            <person name="Krizsan K."/>
            <person name="Foldi C."/>
            <person name="Dima B."/>
            <person name="Sanchez-Garcia M."/>
            <person name="Sanchez-Ramirez S."/>
            <person name="Szollosi G.J."/>
            <person name="Szarkandi J.G."/>
            <person name="Papp V."/>
            <person name="Albert L."/>
            <person name="Andreopoulos W."/>
            <person name="Angelini C."/>
            <person name="Antonin V."/>
            <person name="Barry K.W."/>
            <person name="Bougher N.L."/>
            <person name="Buchanan P."/>
            <person name="Buyck B."/>
            <person name="Bense V."/>
            <person name="Catcheside P."/>
            <person name="Chovatia M."/>
            <person name="Cooper J."/>
            <person name="Damon W."/>
            <person name="Desjardin D."/>
            <person name="Finy P."/>
            <person name="Geml J."/>
            <person name="Haridas S."/>
            <person name="Hughes K."/>
            <person name="Justo A."/>
            <person name="Karasinski D."/>
            <person name="Kautmanova I."/>
            <person name="Kiss B."/>
            <person name="Kocsube S."/>
            <person name="Kotiranta H."/>
            <person name="LaButti K.M."/>
            <person name="Lechner B.E."/>
            <person name="Liimatainen K."/>
            <person name="Lipzen A."/>
            <person name="Lukacs Z."/>
            <person name="Mihaltcheva S."/>
            <person name="Morgado L.N."/>
            <person name="Niskanen T."/>
            <person name="Noordeloos M.E."/>
            <person name="Ohm R.A."/>
            <person name="Ortiz-Santana B."/>
            <person name="Ovrebo C."/>
            <person name="Racz N."/>
            <person name="Riley R."/>
            <person name="Savchenko A."/>
            <person name="Shiryaev A."/>
            <person name="Soop K."/>
            <person name="Spirin V."/>
            <person name="Szebenyi C."/>
            <person name="Tomsovsky M."/>
            <person name="Tulloss R.E."/>
            <person name="Uehling J."/>
            <person name="Grigoriev I.V."/>
            <person name="Vagvolgyi C."/>
            <person name="Papp T."/>
            <person name="Martin F.M."/>
            <person name="Miettinen O."/>
            <person name="Hibbett D.S."/>
            <person name="Nagy L.G."/>
        </authorList>
    </citation>
    <scope>NUCLEOTIDE SEQUENCE [LARGE SCALE GENOMIC DNA]</scope>
    <source>
        <strain evidence="3 4">HHB13444</strain>
    </source>
</reference>
<dbReference type="PANTHER" id="PTHR10622:SF10">
    <property type="entry name" value="HET DOMAIN-CONTAINING PROTEIN"/>
    <property type="match status" value="1"/>
</dbReference>
<dbReference type="Pfam" id="PF06985">
    <property type="entry name" value="HET"/>
    <property type="match status" value="1"/>
</dbReference>
<proteinExistence type="predicted"/>
<protein>
    <submittedName>
        <fullName evidence="3">HET-domain-containing protein</fullName>
    </submittedName>
</protein>
<dbReference type="STRING" id="1314778.A0A5C3NRY6"/>
<dbReference type="PANTHER" id="PTHR10622">
    <property type="entry name" value="HET DOMAIN-CONTAINING PROTEIN"/>
    <property type="match status" value="1"/>
</dbReference>
<sequence>MWLLSTDRGELHWFPSLEKARLEGYAILSHVWDENEQTFQETQALSKTCSRFFLNPLWFSSPKVREACKLAQRCGYKWLWDDTCCIDKTSSSDLSEAINSMFSYYAHAEVCYAYLKDVSSSFRLDLDESALRNSAWFKRGWTLQELIAPQLVIFLSVDWHVICTKASHATLFERITRVPRSVLRMEEDVRNMSIACRMSWAAVRETTRPEDEAYCLMGIFDIHMPTLYGEGRNAFRRLQEEIMKRSIDTTLFAWGFVVHDFGRCDTSNGRANQESGLFALSPREFLISGKIAFARDALRLLHDTFAQSDPVSQLHP</sequence>